<keyword evidence="2 6" id="KW-0328">Glycosyltransferase</keyword>
<dbReference type="Proteomes" id="UP001157069">
    <property type="component" value="Unassembled WGS sequence"/>
</dbReference>
<protein>
    <recommendedName>
        <fullName evidence="8">DarT domain-containing protein</fullName>
    </recommendedName>
</protein>
<comment type="catalytic activity">
    <reaction evidence="6">
        <text>a thymidine in DNA + NAD(+) = an N-(ADP-alpha-D-ribosyl)-thymidine in DNA + nicotinamide + H(+)</text>
        <dbReference type="Rhea" id="RHEA:71651"/>
        <dbReference type="Rhea" id="RHEA-COMP:13556"/>
        <dbReference type="Rhea" id="RHEA-COMP:18051"/>
        <dbReference type="ChEBI" id="CHEBI:15378"/>
        <dbReference type="ChEBI" id="CHEBI:17154"/>
        <dbReference type="ChEBI" id="CHEBI:57540"/>
        <dbReference type="ChEBI" id="CHEBI:137386"/>
        <dbReference type="ChEBI" id="CHEBI:191199"/>
    </reaction>
</comment>
<dbReference type="PROSITE" id="PS52018">
    <property type="entry name" value="DART"/>
    <property type="match status" value="1"/>
</dbReference>
<dbReference type="RefSeq" id="WP_284297191.1">
    <property type="nucleotide sequence ID" value="NZ_BSVA01000001.1"/>
</dbReference>
<evidence type="ECO:0000313" key="10">
    <source>
        <dbReference type="Proteomes" id="UP001157069"/>
    </source>
</evidence>
<sequence length="257" mass="27001">MAECIHGFDEGLCDVCYPRTPAPAPAPVARVRAARSTTTRGPRAGTTTRAAGTPSAPATLRLAGRRVHHVTHLRTLESIALDGELRADAVPDVDVSSATTRELRASATVPDGRSVASFVAFHLAQDSTRWEELRHGALGTHWSHAARAARPTDFVIISVPVDALGGDVVFVDSDAGGVAARFAAGVEAGTQALRRLHAVDPDFRDAELLAAGPVSLDAVAVVTVANDRVRDEVRALFDTAGRPAPRIAVYPPAFAND</sequence>
<keyword evidence="3 6" id="KW-0808">Transferase</keyword>
<keyword evidence="5 6" id="KW-0238">DNA-binding</keyword>
<evidence type="ECO:0000256" key="1">
    <source>
        <dbReference type="ARBA" id="ARBA00022649"/>
    </source>
</evidence>
<feature type="active site" evidence="6">
    <location>
        <position position="207"/>
    </location>
</feature>
<reference evidence="10" key="1">
    <citation type="journal article" date="2019" name="Int. J. Syst. Evol. Microbiol.">
        <title>The Global Catalogue of Microorganisms (GCM) 10K type strain sequencing project: providing services to taxonomists for standard genome sequencing and annotation.</title>
        <authorList>
            <consortium name="The Broad Institute Genomics Platform"/>
            <consortium name="The Broad Institute Genome Sequencing Center for Infectious Disease"/>
            <person name="Wu L."/>
            <person name="Ma J."/>
        </authorList>
    </citation>
    <scope>NUCLEOTIDE SEQUENCE [LARGE SCALE GENOMIC DNA]</scope>
    <source>
        <strain evidence="10">NBRC 108755</strain>
    </source>
</reference>
<keyword evidence="10" id="KW-1185">Reference proteome</keyword>
<dbReference type="EMBL" id="BSVA01000001">
    <property type="protein sequence ID" value="GMA89761.1"/>
    <property type="molecule type" value="Genomic_DNA"/>
</dbReference>
<accession>A0ABQ6JQC7</accession>
<gene>
    <name evidence="9" type="ORF">GCM10025869_02900</name>
</gene>
<keyword evidence="1 6" id="KW-1277">Toxin-antitoxin system</keyword>
<dbReference type="Pfam" id="PF14487">
    <property type="entry name" value="DarT"/>
    <property type="match status" value="1"/>
</dbReference>
<dbReference type="InterPro" id="IPR029494">
    <property type="entry name" value="DarT"/>
</dbReference>
<comment type="caution">
    <text evidence="9">The sequence shown here is derived from an EMBL/GenBank/DDBJ whole genome shotgun (WGS) entry which is preliminary data.</text>
</comment>
<organism evidence="9 10">
    <name type="scientific">Homoserinibacter gongjuensis</name>
    <dbReference type="NCBI Taxonomy" id="1162968"/>
    <lineage>
        <taxon>Bacteria</taxon>
        <taxon>Bacillati</taxon>
        <taxon>Actinomycetota</taxon>
        <taxon>Actinomycetes</taxon>
        <taxon>Micrococcales</taxon>
        <taxon>Microbacteriaceae</taxon>
        <taxon>Homoserinibacter</taxon>
    </lineage>
</organism>
<proteinExistence type="inferred from homology"/>
<evidence type="ECO:0000313" key="9">
    <source>
        <dbReference type="EMBL" id="GMA89761.1"/>
    </source>
</evidence>
<comment type="similarity">
    <text evidence="6">Belongs to the DarT ADP-ribosyltransferase family.</text>
</comment>
<feature type="binding site" evidence="6">
    <location>
        <begin position="69"/>
        <end position="71"/>
    </location>
    <ligand>
        <name>NAD(+)</name>
        <dbReference type="ChEBI" id="CHEBI:57540"/>
    </ligand>
</feature>
<feature type="compositionally biased region" description="Low complexity" evidence="7">
    <location>
        <begin position="27"/>
        <end position="54"/>
    </location>
</feature>
<evidence type="ECO:0000256" key="6">
    <source>
        <dbReference type="PROSITE-ProRule" id="PRU01362"/>
    </source>
</evidence>
<evidence type="ECO:0000256" key="2">
    <source>
        <dbReference type="ARBA" id="ARBA00022676"/>
    </source>
</evidence>
<evidence type="ECO:0000256" key="3">
    <source>
        <dbReference type="ARBA" id="ARBA00022679"/>
    </source>
</evidence>
<evidence type="ECO:0000256" key="4">
    <source>
        <dbReference type="ARBA" id="ARBA00022695"/>
    </source>
</evidence>
<evidence type="ECO:0000256" key="5">
    <source>
        <dbReference type="ARBA" id="ARBA00023125"/>
    </source>
</evidence>
<feature type="region of interest" description="Disordered" evidence="7">
    <location>
        <begin position="25"/>
        <end position="54"/>
    </location>
</feature>
<comment type="caution">
    <text evidence="6">Lacks conserved residue(s) required for the propagation of feature annotation.</text>
</comment>
<evidence type="ECO:0000256" key="7">
    <source>
        <dbReference type="SAM" id="MobiDB-lite"/>
    </source>
</evidence>
<keyword evidence="4 6" id="KW-0548">Nucleotidyltransferase</keyword>
<evidence type="ECO:0000259" key="8">
    <source>
        <dbReference type="PROSITE" id="PS52018"/>
    </source>
</evidence>
<feature type="binding site" evidence="6">
    <location>
        <position position="104"/>
    </location>
    <ligand>
        <name>NAD(+)</name>
        <dbReference type="ChEBI" id="CHEBI:57540"/>
    </ligand>
</feature>
<feature type="active site" description="Proton acceptor" evidence="6">
    <location>
        <position position="104"/>
    </location>
</feature>
<name>A0ABQ6JQC7_9MICO</name>
<feature type="domain" description="DarT" evidence="8">
    <location>
        <begin position="65"/>
        <end position="255"/>
    </location>
</feature>